<reference evidence="1" key="1">
    <citation type="submission" date="2022-02" db="EMBL/GenBank/DDBJ databases">
        <title>Plant Genome Project.</title>
        <authorList>
            <person name="Zhang R.-G."/>
        </authorList>
    </citation>
    <scope>NUCLEOTIDE SEQUENCE</scope>
    <source>
        <strain evidence="1">AT1</strain>
    </source>
</reference>
<protein>
    <submittedName>
        <fullName evidence="1">Uncharacterized protein</fullName>
    </submittedName>
</protein>
<dbReference type="EMBL" id="CM046395">
    <property type="protein sequence ID" value="KAI8543283.1"/>
    <property type="molecule type" value="Genomic_DNA"/>
</dbReference>
<evidence type="ECO:0000313" key="2">
    <source>
        <dbReference type="Proteomes" id="UP001062846"/>
    </source>
</evidence>
<name>A0ACC0MSK0_RHOML</name>
<comment type="caution">
    <text evidence="1">The sequence shown here is derived from an EMBL/GenBank/DDBJ whole genome shotgun (WGS) entry which is preliminary data.</text>
</comment>
<proteinExistence type="predicted"/>
<organism evidence="1 2">
    <name type="scientific">Rhododendron molle</name>
    <name type="common">Chinese azalea</name>
    <name type="synonym">Azalea mollis</name>
    <dbReference type="NCBI Taxonomy" id="49168"/>
    <lineage>
        <taxon>Eukaryota</taxon>
        <taxon>Viridiplantae</taxon>
        <taxon>Streptophyta</taxon>
        <taxon>Embryophyta</taxon>
        <taxon>Tracheophyta</taxon>
        <taxon>Spermatophyta</taxon>
        <taxon>Magnoliopsida</taxon>
        <taxon>eudicotyledons</taxon>
        <taxon>Gunneridae</taxon>
        <taxon>Pentapetalae</taxon>
        <taxon>asterids</taxon>
        <taxon>Ericales</taxon>
        <taxon>Ericaceae</taxon>
        <taxon>Ericoideae</taxon>
        <taxon>Rhodoreae</taxon>
        <taxon>Rhododendron</taxon>
    </lineage>
</organism>
<dbReference type="Proteomes" id="UP001062846">
    <property type="component" value="Chromosome 8"/>
</dbReference>
<keyword evidence="2" id="KW-1185">Reference proteome</keyword>
<accession>A0ACC0MSK0</accession>
<sequence length="85" mass="9031">MEEGRGGAAEVKRRRAVASGYGVLNCEAGYCGLKVVFAGVLLVSSSARFVVVDFCVFGRRRLRALALVGCVLVVVSGYAVERDMS</sequence>
<evidence type="ECO:0000313" key="1">
    <source>
        <dbReference type="EMBL" id="KAI8543283.1"/>
    </source>
</evidence>
<gene>
    <name evidence="1" type="ORF">RHMOL_Rhmol08G0204500</name>
</gene>